<evidence type="ECO:0000313" key="2">
    <source>
        <dbReference type="EMBL" id="CRY93874.1"/>
    </source>
</evidence>
<organism evidence="2">
    <name type="scientific">uncultured prokaryote</name>
    <dbReference type="NCBI Taxonomy" id="198431"/>
    <lineage>
        <taxon>unclassified sequences</taxon>
        <taxon>environmental samples</taxon>
    </lineage>
</organism>
<dbReference type="GO" id="GO:0003677">
    <property type="term" value="F:DNA binding"/>
    <property type="evidence" value="ECO:0007669"/>
    <property type="project" value="InterPro"/>
</dbReference>
<dbReference type="InterPro" id="IPR000989">
    <property type="entry name" value="Rep"/>
</dbReference>
<protein>
    <recommendedName>
        <fullName evidence="3">Replication protein</fullName>
    </recommendedName>
</protein>
<dbReference type="EMBL" id="LN852778">
    <property type="protein sequence ID" value="CRY93874.1"/>
    <property type="molecule type" value="Genomic_DNA"/>
</dbReference>
<sequence>MQYNTTRYIDENQDSETLKDMTKSGKQRPWREKKIDNVSYADILEILKIKKAYNVKQCGNVLEFKPTDEGYLKLHKTWFCKSKLCPVCNWRRAMKNSYQAQKVIEEVVKEKPKARWLFLTLSTRNAIDGEHLEQSLKHMSKAFNKLKMYTKVKKNLIGFLRSTEVTVSKNDGSYNQHMHVLLCVENSYFKNKTNYITQEEWVNLWQKALQVNYRPVANIKAIKPNQKGDKDIQAAIKETSKYSVKSSDYLTGDSEKDSEIVSDLEKGLYRKRMLSYGGLLKQKHKILNLDDAEDGNLINTSDEDKTTDEEEKAHSITAIWNFEKQNYYLKDLKR</sequence>
<name>A0A0H5PXH7_9ZZZZ</name>
<evidence type="ECO:0000256" key="1">
    <source>
        <dbReference type="ARBA" id="ARBA00022705"/>
    </source>
</evidence>
<dbReference type="AlphaFoldDB" id="A0A0H5PXH7"/>
<evidence type="ECO:0008006" key="3">
    <source>
        <dbReference type="Google" id="ProtNLM"/>
    </source>
</evidence>
<proteinExistence type="predicted"/>
<keyword evidence="2" id="KW-0614">Plasmid</keyword>
<dbReference type="Pfam" id="PF01446">
    <property type="entry name" value="Rep_1"/>
    <property type="match status" value="1"/>
</dbReference>
<accession>A0A0H5PXH7</accession>
<geneLocation type="plasmid" evidence="2">
    <name>pRGRH0087</name>
</geneLocation>
<keyword evidence="1" id="KW-0235">DNA replication</keyword>
<reference evidence="2" key="1">
    <citation type="submission" date="2015-06" db="EMBL/GenBank/DDBJ databases">
        <authorList>
            <person name="Joergensen T."/>
        </authorList>
    </citation>
    <scope>NUCLEOTIDE SEQUENCE</scope>
    <source>
        <plasmid evidence="2">pRGRH0087</plasmid>
    </source>
</reference>
<dbReference type="GO" id="GO:0006260">
    <property type="term" value="P:DNA replication"/>
    <property type="evidence" value="ECO:0007669"/>
    <property type="project" value="UniProtKB-KW"/>
</dbReference>
<reference evidence="2" key="2">
    <citation type="submission" date="2015-07" db="EMBL/GenBank/DDBJ databases">
        <title>Plasmids, circular viruses and viroids from rat gut.</title>
        <authorList>
            <person name="Jorgensen T.J."/>
            <person name="Hansen M.A."/>
            <person name="Xu Z."/>
            <person name="Tabak M.A."/>
            <person name="Sorensen S.J."/>
            <person name="Hansen L.H."/>
        </authorList>
    </citation>
    <scope>NUCLEOTIDE SEQUENCE</scope>
    <source>
        <plasmid evidence="2">pRGRH0087</plasmid>
    </source>
</reference>